<proteinExistence type="predicted"/>
<reference evidence="1" key="1">
    <citation type="submission" date="2020-06" db="EMBL/GenBank/DDBJ databases">
        <title>WGS assembly of Ceratodon purpureus strain R40.</title>
        <authorList>
            <person name="Carey S.B."/>
            <person name="Jenkins J."/>
            <person name="Shu S."/>
            <person name="Lovell J.T."/>
            <person name="Sreedasyam A."/>
            <person name="Maumus F."/>
            <person name="Tiley G.P."/>
            <person name="Fernandez-Pozo N."/>
            <person name="Barry K."/>
            <person name="Chen C."/>
            <person name="Wang M."/>
            <person name="Lipzen A."/>
            <person name="Daum C."/>
            <person name="Saski C.A."/>
            <person name="Payton A.C."/>
            <person name="Mcbreen J.C."/>
            <person name="Conrad R.E."/>
            <person name="Kollar L.M."/>
            <person name="Olsson S."/>
            <person name="Huttunen S."/>
            <person name="Landis J.B."/>
            <person name="Wickett N.J."/>
            <person name="Johnson M.G."/>
            <person name="Rensing S.A."/>
            <person name="Grimwood J."/>
            <person name="Schmutz J."/>
            <person name="Mcdaniel S.F."/>
        </authorList>
    </citation>
    <scope>NUCLEOTIDE SEQUENCE</scope>
    <source>
        <strain evidence="1">R40</strain>
    </source>
</reference>
<gene>
    <name evidence="1" type="ORF">KC19_9G156800</name>
</gene>
<protein>
    <submittedName>
        <fullName evidence="1">Uncharacterized protein</fullName>
    </submittedName>
</protein>
<dbReference type="EMBL" id="CM026430">
    <property type="protein sequence ID" value="KAG0562573.1"/>
    <property type="molecule type" value="Genomic_DNA"/>
</dbReference>
<name>A0A8T0GUI5_CERPU</name>
<evidence type="ECO:0000313" key="1">
    <source>
        <dbReference type="EMBL" id="KAG0562573.1"/>
    </source>
</evidence>
<comment type="caution">
    <text evidence="1">The sequence shown here is derived from an EMBL/GenBank/DDBJ whole genome shotgun (WGS) entry which is preliminary data.</text>
</comment>
<accession>A0A8T0GUI5</accession>
<organism evidence="1 2">
    <name type="scientific">Ceratodon purpureus</name>
    <name type="common">Fire moss</name>
    <name type="synonym">Dicranum purpureum</name>
    <dbReference type="NCBI Taxonomy" id="3225"/>
    <lineage>
        <taxon>Eukaryota</taxon>
        <taxon>Viridiplantae</taxon>
        <taxon>Streptophyta</taxon>
        <taxon>Embryophyta</taxon>
        <taxon>Bryophyta</taxon>
        <taxon>Bryophytina</taxon>
        <taxon>Bryopsida</taxon>
        <taxon>Dicranidae</taxon>
        <taxon>Pseudoditrichales</taxon>
        <taxon>Ditrichaceae</taxon>
        <taxon>Ceratodon</taxon>
    </lineage>
</organism>
<keyword evidence="2" id="KW-1185">Reference proteome</keyword>
<evidence type="ECO:0000313" key="2">
    <source>
        <dbReference type="Proteomes" id="UP000822688"/>
    </source>
</evidence>
<dbReference type="AlphaFoldDB" id="A0A8T0GUI5"/>
<dbReference type="Proteomes" id="UP000822688">
    <property type="component" value="Chromosome 9"/>
</dbReference>
<sequence length="104" mass="11528">MAPAALIPSAKPRRKLHHLTSSSRTYYNTFQLRTRLSTLHEPVRLPNLNAALKPRQWNASPRRRRNAATGCAAAVVVVAMSSLPDDDNLSSGPCVHTPQYLRIT</sequence>